<evidence type="ECO:0000256" key="1">
    <source>
        <dbReference type="ARBA" id="ARBA00022553"/>
    </source>
</evidence>
<dbReference type="GO" id="GO:0006355">
    <property type="term" value="P:regulation of DNA-templated transcription"/>
    <property type="evidence" value="ECO:0007669"/>
    <property type="project" value="InterPro"/>
</dbReference>
<dbReference type="InterPro" id="IPR001867">
    <property type="entry name" value="OmpR/PhoB-type_DNA-bd"/>
</dbReference>
<feature type="domain" description="OmpR/PhoB-type" evidence="7">
    <location>
        <begin position="127"/>
        <end position="226"/>
    </location>
</feature>
<dbReference type="EMBL" id="CAEZYR010000155">
    <property type="protein sequence ID" value="CAB4767478.1"/>
    <property type="molecule type" value="Genomic_DNA"/>
</dbReference>
<name>A0A6J7AVZ7_9ZZZZ</name>
<proteinExistence type="predicted"/>
<protein>
    <submittedName>
        <fullName evidence="9">Unannotated protein</fullName>
    </submittedName>
</protein>
<evidence type="ECO:0000256" key="4">
    <source>
        <dbReference type="ARBA" id="ARBA00023125"/>
    </source>
</evidence>
<dbReference type="EMBL" id="CAFABA010000258">
    <property type="protein sequence ID" value="CAB4836893.1"/>
    <property type="molecule type" value="Genomic_DNA"/>
</dbReference>
<organism evidence="9">
    <name type="scientific">freshwater metagenome</name>
    <dbReference type="NCBI Taxonomy" id="449393"/>
    <lineage>
        <taxon>unclassified sequences</taxon>
        <taxon>metagenomes</taxon>
        <taxon>ecological metagenomes</taxon>
    </lineage>
</organism>
<dbReference type="Gene3D" id="6.10.250.690">
    <property type="match status" value="1"/>
</dbReference>
<dbReference type="PANTHER" id="PTHR48111">
    <property type="entry name" value="REGULATOR OF RPOS"/>
    <property type="match status" value="1"/>
</dbReference>
<dbReference type="SUPFAM" id="SSF46894">
    <property type="entry name" value="C-terminal effector domain of the bipartite response regulators"/>
    <property type="match status" value="1"/>
</dbReference>
<dbReference type="GO" id="GO:0000976">
    <property type="term" value="F:transcription cis-regulatory region binding"/>
    <property type="evidence" value="ECO:0007669"/>
    <property type="project" value="TreeGrafter"/>
</dbReference>
<dbReference type="Gene3D" id="3.40.50.2300">
    <property type="match status" value="1"/>
</dbReference>
<dbReference type="CDD" id="cd00383">
    <property type="entry name" value="trans_reg_C"/>
    <property type="match status" value="1"/>
</dbReference>
<dbReference type="SMART" id="SM00862">
    <property type="entry name" value="Trans_reg_C"/>
    <property type="match status" value="1"/>
</dbReference>
<dbReference type="InterPro" id="IPR039420">
    <property type="entry name" value="WalR-like"/>
</dbReference>
<keyword evidence="3" id="KW-0805">Transcription regulation</keyword>
<evidence type="ECO:0000313" key="8">
    <source>
        <dbReference type="EMBL" id="CAB4767478.1"/>
    </source>
</evidence>
<keyword evidence="1" id="KW-0597">Phosphoprotein</keyword>
<dbReference type="PROSITE" id="PS50110">
    <property type="entry name" value="RESPONSE_REGULATORY"/>
    <property type="match status" value="1"/>
</dbReference>
<dbReference type="SUPFAM" id="SSF52172">
    <property type="entry name" value="CheY-like"/>
    <property type="match status" value="1"/>
</dbReference>
<gene>
    <name evidence="8" type="ORF">UFOPK2754_02895</name>
    <name evidence="9" type="ORF">UFOPK3139_03339</name>
</gene>
<dbReference type="GO" id="GO:0005829">
    <property type="term" value="C:cytosol"/>
    <property type="evidence" value="ECO:0007669"/>
    <property type="project" value="TreeGrafter"/>
</dbReference>
<dbReference type="InterPro" id="IPR016032">
    <property type="entry name" value="Sig_transdc_resp-reg_C-effctor"/>
</dbReference>
<accession>A0A6J7AVZ7</accession>
<dbReference type="PROSITE" id="PS51755">
    <property type="entry name" value="OMPR_PHOB"/>
    <property type="match status" value="1"/>
</dbReference>
<reference evidence="9" key="1">
    <citation type="submission" date="2020-05" db="EMBL/GenBank/DDBJ databases">
        <authorList>
            <person name="Chiriac C."/>
            <person name="Salcher M."/>
            <person name="Ghai R."/>
            <person name="Kavagutti S V."/>
        </authorList>
    </citation>
    <scope>NUCLEOTIDE SEQUENCE</scope>
</reference>
<dbReference type="GO" id="GO:0032993">
    <property type="term" value="C:protein-DNA complex"/>
    <property type="evidence" value="ECO:0007669"/>
    <property type="project" value="TreeGrafter"/>
</dbReference>
<evidence type="ECO:0000256" key="5">
    <source>
        <dbReference type="ARBA" id="ARBA00023163"/>
    </source>
</evidence>
<evidence type="ECO:0000313" key="9">
    <source>
        <dbReference type="EMBL" id="CAB4836893.1"/>
    </source>
</evidence>
<dbReference type="Pfam" id="PF00486">
    <property type="entry name" value="Trans_reg_C"/>
    <property type="match status" value="1"/>
</dbReference>
<dbReference type="Pfam" id="PF00072">
    <property type="entry name" value="Response_reg"/>
    <property type="match status" value="1"/>
</dbReference>
<dbReference type="PANTHER" id="PTHR48111:SF21">
    <property type="entry name" value="DNA-BINDING DUAL MASTER TRANSCRIPTIONAL REGULATOR RPAA"/>
    <property type="match status" value="1"/>
</dbReference>
<evidence type="ECO:0000256" key="2">
    <source>
        <dbReference type="ARBA" id="ARBA00023012"/>
    </source>
</evidence>
<dbReference type="SMART" id="SM00448">
    <property type="entry name" value="REC"/>
    <property type="match status" value="1"/>
</dbReference>
<dbReference type="InterPro" id="IPR036388">
    <property type="entry name" value="WH-like_DNA-bd_sf"/>
</dbReference>
<dbReference type="FunFam" id="1.10.10.10:FF:000018">
    <property type="entry name" value="DNA-binding response regulator ResD"/>
    <property type="match status" value="1"/>
</dbReference>
<dbReference type="AlphaFoldDB" id="A0A6J7AVZ7"/>
<dbReference type="InterPro" id="IPR001789">
    <property type="entry name" value="Sig_transdc_resp-reg_receiver"/>
</dbReference>
<evidence type="ECO:0000259" key="7">
    <source>
        <dbReference type="PROSITE" id="PS51755"/>
    </source>
</evidence>
<sequence length="227" mass="25361">MSTSVLLVEDDPDVRSMLRLLLEDENYRVFEAGDAERALERVESDRPDLLLVDLKLPGLSGLDLVRIVRATNPVPIIVVTAQIDTHDVVAALELGADDYITKPFVPRELLARVRAILRRALHAAAEPTSFHYGEVEIRPTEGVVLRGGEPVDLTKTEYLLLIDLAQNPGQVMTRDMLLSRVWGYDYLGDGRLVDSHVSRIRTKLEPDPSNPTLILTVRGFGYKMAPR</sequence>
<feature type="domain" description="Response regulatory" evidence="6">
    <location>
        <begin position="4"/>
        <end position="117"/>
    </location>
</feature>
<dbReference type="GO" id="GO:0000156">
    <property type="term" value="F:phosphorelay response regulator activity"/>
    <property type="evidence" value="ECO:0007669"/>
    <property type="project" value="TreeGrafter"/>
</dbReference>
<keyword evidence="4" id="KW-0238">DNA-binding</keyword>
<evidence type="ECO:0000256" key="3">
    <source>
        <dbReference type="ARBA" id="ARBA00023015"/>
    </source>
</evidence>
<keyword evidence="5" id="KW-0804">Transcription</keyword>
<dbReference type="Gene3D" id="1.10.10.10">
    <property type="entry name" value="Winged helix-like DNA-binding domain superfamily/Winged helix DNA-binding domain"/>
    <property type="match status" value="1"/>
</dbReference>
<evidence type="ECO:0000259" key="6">
    <source>
        <dbReference type="PROSITE" id="PS50110"/>
    </source>
</evidence>
<dbReference type="InterPro" id="IPR011006">
    <property type="entry name" value="CheY-like_superfamily"/>
</dbReference>
<keyword evidence="2" id="KW-0902">Two-component regulatory system</keyword>